<evidence type="ECO:0000256" key="5">
    <source>
        <dbReference type="SAM" id="MobiDB-lite"/>
    </source>
</evidence>
<feature type="DNA-binding region" description="H-T-H motif" evidence="4">
    <location>
        <begin position="54"/>
        <end position="73"/>
    </location>
</feature>
<dbReference type="SUPFAM" id="SSF46689">
    <property type="entry name" value="Homeodomain-like"/>
    <property type="match status" value="1"/>
</dbReference>
<dbReference type="InterPro" id="IPR050109">
    <property type="entry name" value="HTH-type_TetR-like_transc_reg"/>
</dbReference>
<evidence type="ECO:0000313" key="8">
    <source>
        <dbReference type="Proteomes" id="UP000682202"/>
    </source>
</evidence>
<sequence>MGIALRLSPVHDERNPESKPWRADPQAANYDQARTDILRAAERVMNQVGIAGLRIGQVAAEADCTRQNVHRYFATRRDLVEAVLVHRSARLSATIRQRVAAQARPLDRLVEGIIAATDIAAGDHHLRSYYSGASADQMLRFITSSPALRDQVAAPIEAFADEIGVRDDAAMSVPELTEWFFRIFVSELVWALTTQQSIEERRRNLRVLMASPLAAASQSAILRGG</sequence>
<keyword evidence="1" id="KW-0805">Transcription regulation</keyword>
<keyword evidence="2 4" id="KW-0238">DNA-binding</keyword>
<accession>A0A975JZ31</accession>
<dbReference type="PANTHER" id="PTHR30055">
    <property type="entry name" value="HTH-TYPE TRANSCRIPTIONAL REGULATOR RUTR"/>
    <property type="match status" value="1"/>
</dbReference>
<dbReference type="Proteomes" id="UP000682202">
    <property type="component" value="Chromosome"/>
</dbReference>
<dbReference type="InterPro" id="IPR001647">
    <property type="entry name" value="HTH_TetR"/>
</dbReference>
<dbReference type="InterPro" id="IPR009057">
    <property type="entry name" value="Homeodomain-like_sf"/>
</dbReference>
<evidence type="ECO:0000256" key="3">
    <source>
        <dbReference type="ARBA" id="ARBA00023163"/>
    </source>
</evidence>
<feature type="region of interest" description="Disordered" evidence="5">
    <location>
        <begin position="1"/>
        <end position="28"/>
    </location>
</feature>
<evidence type="ECO:0000256" key="1">
    <source>
        <dbReference type="ARBA" id="ARBA00023015"/>
    </source>
</evidence>
<reference evidence="7" key="1">
    <citation type="submission" date="2019-12" db="EMBL/GenBank/DDBJ databases">
        <title>Mycobacterium spongiae sp. nov.</title>
        <authorList>
            <person name="Stinear T."/>
        </authorList>
    </citation>
    <scope>NUCLEOTIDE SEQUENCE</scope>
    <source>
        <strain evidence="7">FSD4b-SM</strain>
    </source>
</reference>
<dbReference type="KEGG" id="mspg:F6B93_15865"/>
<dbReference type="PANTHER" id="PTHR30055:SF234">
    <property type="entry name" value="HTH-TYPE TRANSCRIPTIONAL REGULATOR BETI"/>
    <property type="match status" value="1"/>
</dbReference>
<evidence type="ECO:0000313" key="7">
    <source>
        <dbReference type="EMBL" id="QUR68357.1"/>
    </source>
</evidence>
<dbReference type="AlphaFoldDB" id="A0A975JZ31"/>
<keyword evidence="8" id="KW-1185">Reference proteome</keyword>
<organism evidence="7 8">
    <name type="scientific">Mycobacterium spongiae</name>
    <dbReference type="NCBI Taxonomy" id="886343"/>
    <lineage>
        <taxon>Bacteria</taxon>
        <taxon>Bacillati</taxon>
        <taxon>Actinomycetota</taxon>
        <taxon>Actinomycetes</taxon>
        <taxon>Mycobacteriales</taxon>
        <taxon>Mycobacteriaceae</taxon>
        <taxon>Mycobacterium</taxon>
    </lineage>
</organism>
<evidence type="ECO:0000259" key="6">
    <source>
        <dbReference type="PROSITE" id="PS50977"/>
    </source>
</evidence>
<feature type="domain" description="HTH tetR-type" evidence="6">
    <location>
        <begin position="31"/>
        <end position="91"/>
    </location>
</feature>
<evidence type="ECO:0000256" key="2">
    <source>
        <dbReference type="ARBA" id="ARBA00023125"/>
    </source>
</evidence>
<gene>
    <name evidence="7" type="ORF">F6B93_15865</name>
</gene>
<proteinExistence type="predicted"/>
<dbReference type="GO" id="GO:0003700">
    <property type="term" value="F:DNA-binding transcription factor activity"/>
    <property type="evidence" value="ECO:0007669"/>
    <property type="project" value="TreeGrafter"/>
</dbReference>
<name>A0A975JZ31_9MYCO</name>
<dbReference type="RefSeq" id="WP_211695928.1">
    <property type="nucleotide sequence ID" value="NZ_CP046600.1"/>
</dbReference>
<keyword evidence="3" id="KW-0804">Transcription</keyword>
<dbReference type="Gene3D" id="1.10.357.10">
    <property type="entry name" value="Tetracycline Repressor, domain 2"/>
    <property type="match status" value="1"/>
</dbReference>
<dbReference type="Pfam" id="PF00440">
    <property type="entry name" value="TetR_N"/>
    <property type="match status" value="1"/>
</dbReference>
<dbReference type="EMBL" id="CP046600">
    <property type="protein sequence ID" value="QUR68357.1"/>
    <property type="molecule type" value="Genomic_DNA"/>
</dbReference>
<dbReference type="GO" id="GO:0000976">
    <property type="term" value="F:transcription cis-regulatory region binding"/>
    <property type="evidence" value="ECO:0007669"/>
    <property type="project" value="TreeGrafter"/>
</dbReference>
<feature type="compositionally biased region" description="Basic and acidic residues" evidence="5">
    <location>
        <begin position="9"/>
        <end position="22"/>
    </location>
</feature>
<evidence type="ECO:0000256" key="4">
    <source>
        <dbReference type="PROSITE-ProRule" id="PRU00335"/>
    </source>
</evidence>
<protein>
    <submittedName>
        <fullName evidence="7">TetR family transcriptional regulator</fullName>
    </submittedName>
</protein>
<dbReference type="PROSITE" id="PS50977">
    <property type="entry name" value="HTH_TETR_2"/>
    <property type="match status" value="1"/>
</dbReference>